<dbReference type="InterPro" id="IPR001647">
    <property type="entry name" value="HTH_TetR"/>
</dbReference>
<evidence type="ECO:0000313" key="5">
    <source>
        <dbReference type="Proteomes" id="UP001393056"/>
    </source>
</evidence>
<dbReference type="SUPFAM" id="SSF48498">
    <property type="entry name" value="Tetracyclin repressor-like, C-terminal domain"/>
    <property type="match status" value="1"/>
</dbReference>
<dbReference type="InterPro" id="IPR013570">
    <property type="entry name" value="Tscrpt_reg_YsiA_C"/>
</dbReference>
<dbReference type="InterPro" id="IPR009057">
    <property type="entry name" value="Homeodomain-like_sf"/>
</dbReference>
<sequence>MITTNDISNRQLEIIEVSGKILIEKGIKGLTTKTVASEMNFSESAIYRHFKSKEEILVALLKLLKQNMHIRLASELKVENTAAENFKAVFASQFNYFKRNPHFVVAVLSDGLLDESTEIKAIILQLMQNKMQLISQILEHGKQKKEFTNEISTEDLLPIILGSFRFQMLKWKLSGFQYDIAVEGNKTIDNLLILIQKK</sequence>
<comment type="caution">
    <text evidence="4">The sequence shown here is derived from an EMBL/GenBank/DDBJ whole genome shotgun (WGS) entry which is preliminary data.</text>
</comment>
<dbReference type="InterPro" id="IPR036271">
    <property type="entry name" value="Tet_transcr_reg_TetR-rel_C_sf"/>
</dbReference>
<dbReference type="EMBL" id="JBBYHT010000001">
    <property type="protein sequence ID" value="MEL1247008.1"/>
    <property type="molecule type" value="Genomic_DNA"/>
</dbReference>
<dbReference type="PANTHER" id="PTHR43479:SF20">
    <property type="entry name" value="HTH TETR-TYPE DOMAIN-CONTAINING PROTEIN"/>
    <property type="match status" value="1"/>
</dbReference>
<dbReference type="PANTHER" id="PTHR43479">
    <property type="entry name" value="ACREF/ENVCD OPERON REPRESSOR-RELATED"/>
    <property type="match status" value="1"/>
</dbReference>
<protein>
    <submittedName>
        <fullName evidence="4">TetR/AcrR family transcriptional regulator</fullName>
    </submittedName>
</protein>
<accession>A0ABU9I3M4</accession>
<dbReference type="Gene3D" id="1.10.357.10">
    <property type="entry name" value="Tetracycline Repressor, domain 2"/>
    <property type="match status" value="1"/>
</dbReference>
<evidence type="ECO:0000256" key="2">
    <source>
        <dbReference type="PROSITE-ProRule" id="PRU00335"/>
    </source>
</evidence>
<dbReference type="Pfam" id="PF00440">
    <property type="entry name" value="TetR_N"/>
    <property type="match status" value="1"/>
</dbReference>
<dbReference type="PROSITE" id="PS50977">
    <property type="entry name" value="HTH_TETR_2"/>
    <property type="match status" value="1"/>
</dbReference>
<reference evidence="4 5" key="1">
    <citation type="submission" date="2024-04" db="EMBL/GenBank/DDBJ databases">
        <title>Flavobacterium sp. DGU41 16S ribosomal RNA gene Genome sequencing and assembly.</title>
        <authorList>
            <person name="Park S."/>
        </authorList>
    </citation>
    <scope>NUCLEOTIDE SEQUENCE [LARGE SCALE GENOMIC DNA]</scope>
    <source>
        <strain evidence="4 5">DGU41</strain>
    </source>
</reference>
<feature type="domain" description="HTH tetR-type" evidence="3">
    <location>
        <begin position="8"/>
        <end position="68"/>
    </location>
</feature>
<keyword evidence="5" id="KW-1185">Reference proteome</keyword>
<dbReference type="PRINTS" id="PR00455">
    <property type="entry name" value="HTHTETR"/>
</dbReference>
<dbReference type="Proteomes" id="UP001393056">
    <property type="component" value="Unassembled WGS sequence"/>
</dbReference>
<name>A0ABU9I3M4_9FLAO</name>
<gene>
    <name evidence="4" type="ORF">AAEO58_03035</name>
</gene>
<evidence type="ECO:0000313" key="4">
    <source>
        <dbReference type="EMBL" id="MEL1247008.1"/>
    </source>
</evidence>
<evidence type="ECO:0000256" key="1">
    <source>
        <dbReference type="ARBA" id="ARBA00023125"/>
    </source>
</evidence>
<organism evidence="4 5">
    <name type="scientific">Flavobacterium helocola</name>
    <dbReference type="NCBI Taxonomy" id="3139139"/>
    <lineage>
        <taxon>Bacteria</taxon>
        <taxon>Pseudomonadati</taxon>
        <taxon>Bacteroidota</taxon>
        <taxon>Flavobacteriia</taxon>
        <taxon>Flavobacteriales</taxon>
        <taxon>Flavobacteriaceae</taxon>
        <taxon>Flavobacterium</taxon>
    </lineage>
</organism>
<dbReference type="Pfam" id="PF08359">
    <property type="entry name" value="TetR_C_4"/>
    <property type="match status" value="1"/>
</dbReference>
<feature type="DNA-binding region" description="H-T-H motif" evidence="2">
    <location>
        <begin position="31"/>
        <end position="50"/>
    </location>
</feature>
<dbReference type="RefSeq" id="WP_341681826.1">
    <property type="nucleotide sequence ID" value="NZ_JBBYHT010000001.1"/>
</dbReference>
<proteinExistence type="predicted"/>
<dbReference type="SUPFAM" id="SSF46689">
    <property type="entry name" value="Homeodomain-like"/>
    <property type="match status" value="1"/>
</dbReference>
<dbReference type="InterPro" id="IPR050624">
    <property type="entry name" value="HTH-type_Tx_Regulator"/>
</dbReference>
<evidence type="ECO:0000259" key="3">
    <source>
        <dbReference type="PROSITE" id="PS50977"/>
    </source>
</evidence>
<keyword evidence="1 2" id="KW-0238">DNA-binding</keyword>